<dbReference type="SUPFAM" id="SSF81653">
    <property type="entry name" value="Calcium ATPase, transduction domain A"/>
    <property type="match status" value="1"/>
</dbReference>
<dbReference type="Pfam" id="PF00122">
    <property type="entry name" value="E1-E2_ATPase"/>
    <property type="match status" value="1"/>
</dbReference>
<dbReference type="PRINTS" id="PR00941">
    <property type="entry name" value="CDATPASE"/>
</dbReference>
<keyword evidence="3 13" id="KW-1003">Cell membrane</keyword>
<dbReference type="Gene3D" id="3.40.50.1000">
    <property type="entry name" value="HAD superfamily/HAD-like"/>
    <property type="match status" value="1"/>
</dbReference>
<evidence type="ECO:0000256" key="4">
    <source>
        <dbReference type="ARBA" id="ARBA00022692"/>
    </source>
</evidence>
<keyword evidence="11" id="KW-0186">Copper</keyword>
<dbReference type="SUPFAM" id="SSF81665">
    <property type="entry name" value="Calcium ATPase, transmembrane domain M"/>
    <property type="match status" value="1"/>
</dbReference>
<dbReference type="Proteomes" id="UP000295805">
    <property type="component" value="Unassembled WGS sequence"/>
</dbReference>
<feature type="transmembrane region" description="Helical" evidence="13">
    <location>
        <begin position="567"/>
        <end position="588"/>
    </location>
</feature>
<keyword evidence="4 13" id="KW-0812">Transmembrane</keyword>
<dbReference type="GO" id="GO:0005524">
    <property type="term" value="F:ATP binding"/>
    <property type="evidence" value="ECO:0007669"/>
    <property type="project" value="UniProtKB-UniRule"/>
</dbReference>
<keyword evidence="12 13" id="KW-0472">Membrane</keyword>
<keyword evidence="9" id="KW-1278">Translocase</keyword>
<dbReference type="Pfam" id="PF00702">
    <property type="entry name" value="Hydrolase"/>
    <property type="match status" value="1"/>
</dbReference>
<name>A0A4R3ZQX4_9ACTN</name>
<dbReference type="GO" id="GO:0005886">
    <property type="term" value="C:plasma membrane"/>
    <property type="evidence" value="ECO:0007669"/>
    <property type="project" value="UniProtKB-SubCell"/>
</dbReference>
<dbReference type="NCBIfam" id="TIGR01525">
    <property type="entry name" value="ATPase-IB_hvy"/>
    <property type="match status" value="1"/>
</dbReference>
<dbReference type="PROSITE" id="PS00154">
    <property type="entry name" value="ATPASE_E1_E2"/>
    <property type="match status" value="1"/>
</dbReference>
<keyword evidence="5 13" id="KW-0479">Metal-binding</keyword>
<dbReference type="SFLD" id="SFLDF00027">
    <property type="entry name" value="p-type_atpase"/>
    <property type="match status" value="1"/>
</dbReference>
<dbReference type="InterPro" id="IPR008250">
    <property type="entry name" value="ATPase_P-typ_transduc_dom_A_sf"/>
</dbReference>
<dbReference type="InterPro" id="IPR027256">
    <property type="entry name" value="P-typ_ATPase_IB"/>
</dbReference>
<keyword evidence="10 13" id="KW-1133">Transmembrane helix</keyword>
<feature type="domain" description="P-type ATPase A" evidence="14">
    <location>
        <begin position="116"/>
        <end position="215"/>
    </location>
</feature>
<dbReference type="SUPFAM" id="SSF56784">
    <property type="entry name" value="HAD-like"/>
    <property type="match status" value="1"/>
</dbReference>
<dbReference type="PANTHER" id="PTHR48085:SF5">
    <property type="entry name" value="CADMIUM_ZINC-TRANSPORTING ATPASE HMA4-RELATED"/>
    <property type="match status" value="1"/>
</dbReference>
<feature type="transmembrane region" description="Helical" evidence="13">
    <location>
        <begin position="266"/>
        <end position="288"/>
    </location>
</feature>
<dbReference type="FunFam" id="2.70.150.10:FF:000020">
    <property type="entry name" value="Copper-exporting P-type ATPase A"/>
    <property type="match status" value="1"/>
</dbReference>
<keyword evidence="6 13" id="KW-0547">Nucleotide-binding</keyword>
<evidence type="ECO:0000256" key="11">
    <source>
        <dbReference type="ARBA" id="ARBA00023008"/>
    </source>
</evidence>
<evidence type="ECO:0000256" key="8">
    <source>
        <dbReference type="ARBA" id="ARBA00022840"/>
    </source>
</evidence>
<feature type="transmembrane region" description="Helical" evidence="13">
    <location>
        <begin position="234"/>
        <end position="254"/>
    </location>
</feature>
<keyword evidence="7" id="KW-0813">Transport</keyword>
<evidence type="ECO:0000256" key="7">
    <source>
        <dbReference type="ARBA" id="ARBA00022796"/>
    </source>
</evidence>
<evidence type="ECO:0000256" key="1">
    <source>
        <dbReference type="ARBA" id="ARBA00004651"/>
    </source>
</evidence>
<evidence type="ECO:0000256" key="6">
    <source>
        <dbReference type="ARBA" id="ARBA00022741"/>
    </source>
</evidence>
<feature type="transmembrane region" description="Helical" evidence="13">
    <location>
        <begin position="7"/>
        <end position="24"/>
    </location>
</feature>
<dbReference type="PRINTS" id="PR00119">
    <property type="entry name" value="CATATPASE"/>
</dbReference>
<evidence type="ECO:0000256" key="9">
    <source>
        <dbReference type="ARBA" id="ARBA00022967"/>
    </source>
</evidence>
<evidence type="ECO:0000313" key="16">
    <source>
        <dbReference type="Proteomes" id="UP000295805"/>
    </source>
</evidence>
<dbReference type="SFLD" id="SFLDS00003">
    <property type="entry name" value="Haloacid_Dehalogenase"/>
    <property type="match status" value="1"/>
</dbReference>
<reference evidence="15 16" key="1">
    <citation type="submission" date="2019-03" db="EMBL/GenBank/DDBJ databases">
        <title>Root nodule microbial communities of legume samples collected from USA, Mexico and Botswana.</title>
        <authorList>
            <person name="Hirsch A."/>
        </authorList>
    </citation>
    <scope>NUCLEOTIDE SEQUENCE [LARGE SCALE GENOMIC DNA]</scope>
    <source>
        <strain evidence="15 16">55</strain>
    </source>
</reference>
<evidence type="ECO:0000256" key="5">
    <source>
        <dbReference type="ARBA" id="ARBA00022723"/>
    </source>
</evidence>
<dbReference type="GO" id="GO:0006825">
    <property type="term" value="P:copper ion transport"/>
    <property type="evidence" value="ECO:0007669"/>
    <property type="project" value="UniProtKB-KW"/>
</dbReference>
<dbReference type="NCBIfam" id="TIGR01494">
    <property type="entry name" value="ATPase_P-type"/>
    <property type="match status" value="1"/>
</dbReference>
<dbReference type="GO" id="GO:0046872">
    <property type="term" value="F:metal ion binding"/>
    <property type="evidence" value="ECO:0007669"/>
    <property type="project" value="UniProtKB-KW"/>
</dbReference>
<protein>
    <submittedName>
        <fullName evidence="15">Cd2+/Zn2+-exporting ATPase</fullName>
    </submittedName>
</protein>
<evidence type="ECO:0000313" key="15">
    <source>
        <dbReference type="EMBL" id="TCW21935.1"/>
    </source>
</evidence>
<dbReference type="NCBIfam" id="TIGR01512">
    <property type="entry name" value="ATPase-IB2_Cd"/>
    <property type="match status" value="1"/>
</dbReference>
<evidence type="ECO:0000256" key="10">
    <source>
        <dbReference type="ARBA" id="ARBA00022989"/>
    </source>
</evidence>
<dbReference type="Gene3D" id="3.40.1110.10">
    <property type="entry name" value="Calcium-transporting ATPase, cytoplasmic domain N"/>
    <property type="match status" value="1"/>
</dbReference>
<dbReference type="InterPro" id="IPR001757">
    <property type="entry name" value="P_typ_ATPase"/>
</dbReference>
<dbReference type="Gene3D" id="2.70.150.10">
    <property type="entry name" value="Calcium-transporting ATPase, cytoplasmic transduction domain A"/>
    <property type="match status" value="1"/>
</dbReference>
<dbReference type="InterPro" id="IPR059000">
    <property type="entry name" value="ATPase_P-type_domA"/>
</dbReference>
<dbReference type="SFLD" id="SFLDG00002">
    <property type="entry name" value="C1.7:_P-type_atpase_like"/>
    <property type="match status" value="1"/>
</dbReference>
<dbReference type="InterPro" id="IPR023214">
    <property type="entry name" value="HAD_sf"/>
</dbReference>
<dbReference type="CDD" id="cd02079">
    <property type="entry name" value="P-type_ATPase_HM"/>
    <property type="match status" value="1"/>
</dbReference>
<dbReference type="InterPro" id="IPR023299">
    <property type="entry name" value="ATPase_P-typ_cyto_dom_N"/>
</dbReference>
<evidence type="ECO:0000256" key="12">
    <source>
        <dbReference type="ARBA" id="ARBA00023136"/>
    </source>
</evidence>
<keyword evidence="8 13" id="KW-0067">ATP-binding</keyword>
<keyword evidence="7" id="KW-0187">Copper transport</keyword>
<comment type="subcellular location">
    <subcellularLocation>
        <location evidence="1">Cell membrane</location>
        <topology evidence="1">Multi-pass membrane protein</topology>
    </subcellularLocation>
</comment>
<accession>A0A4R3ZQX4</accession>
<gene>
    <name evidence="15" type="ORF">EDD19_12240</name>
</gene>
<feature type="transmembrane region" description="Helical" evidence="13">
    <location>
        <begin position="36"/>
        <end position="54"/>
    </location>
</feature>
<dbReference type="InterPro" id="IPR023298">
    <property type="entry name" value="ATPase_P-typ_TM_dom_sf"/>
</dbReference>
<dbReference type="InterPro" id="IPR044492">
    <property type="entry name" value="P_typ_ATPase_HD_dom"/>
</dbReference>
<evidence type="ECO:0000256" key="2">
    <source>
        <dbReference type="ARBA" id="ARBA00006024"/>
    </source>
</evidence>
<proteinExistence type="inferred from homology"/>
<dbReference type="GO" id="GO:0016887">
    <property type="term" value="F:ATP hydrolysis activity"/>
    <property type="evidence" value="ECO:0007669"/>
    <property type="project" value="InterPro"/>
</dbReference>
<dbReference type="InterPro" id="IPR036412">
    <property type="entry name" value="HAD-like_sf"/>
</dbReference>
<evidence type="ECO:0000256" key="13">
    <source>
        <dbReference type="RuleBase" id="RU362081"/>
    </source>
</evidence>
<keyword evidence="7" id="KW-0406">Ion transport</keyword>
<evidence type="ECO:0000256" key="3">
    <source>
        <dbReference type="ARBA" id="ARBA00022475"/>
    </source>
</evidence>
<comment type="similarity">
    <text evidence="2 13">Belongs to the cation transport ATPase (P-type) (TC 3.A.3) family. Type IB subfamily.</text>
</comment>
<comment type="caution">
    <text evidence="15">The sequence shown here is derived from an EMBL/GenBank/DDBJ whole genome shotgun (WGS) entry which is preliminary data.</text>
</comment>
<dbReference type="InterPro" id="IPR018303">
    <property type="entry name" value="ATPase_P-typ_P_site"/>
</dbReference>
<dbReference type="AlphaFoldDB" id="A0A4R3ZQX4"/>
<sequence length="642" mass="67037">MLKSRGTWGVVAASGLLIIASWLVGRLTSAETVADGLMIAAAVVAGYRIAVSAVQALRVRMISIDLLVVVAAVGAMFIDNYWESAAVTFLFALGKALERATLNRTRRALSDLVDSAPETATVLRDGEPETVEVWELEPGDIVVVRNGEQVPVDGRVISGNGGVDEATITGESVPAEKSEGAEVFAGTWLRSGVLRVEAIGIGADTTLARIVHRVEDAQDDKARTQTFMERFSRWYTPAVMLAALIVGLLPWPLVATMDNIELALTLLVIGCPGALVISIPVSIVAGIGRSAKDGVLIKGGEYLESSARVDAVVVDKTGTLTNGRPVLTDVDILDDDYSREQVLLLAARAETASEHPLAEAIISGARGAGLEVDLVEAAAPVAGKGIRAEVDGRVVSVGSADLLDHRPDNARILELNEQGRTAMFVGVDGRAVGIVAVADTIRDDAPAAIRALHDAGIRVVMATGDAERVARNVGTELGVDEIRAELMPEDKVEIVRELQSRGHTVAMVGDGVNDTPALALADIGVAMGAAGSPAAIETADIALMADRLPRLPYALGLAKRTVRTMRVNIAIALMTVAALLAGLFLGGVTMSVGMLVHEVSVLAVIAIAMLLLRPTLAKGGAGTPRRGKSLDLGIGDQATVRA</sequence>
<evidence type="ECO:0000259" key="14">
    <source>
        <dbReference type="Pfam" id="PF00122"/>
    </source>
</evidence>
<dbReference type="PANTHER" id="PTHR48085">
    <property type="entry name" value="CADMIUM/ZINC-TRANSPORTING ATPASE HMA2-RELATED"/>
    <property type="match status" value="1"/>
</dbReference>
<dbReference type="GO" id="GO:0019829">
    <property type="term" value="F:ATPase-coupled monoatomic cation transmembrane transporter activity"/>
    <property type="evidence" value="ECO:0007669"/>
    <property type="project" value="InterPro"/>
</dbReference>
<dbReference type="EMBL" id="SMCX01000022">
    <property type="protein sequence ID" value="TCW21935.1"/>
    <property type="molecule type" value="Genomic_DNA"/>
</dbReference>
<feature type="transmembrane region" description="Helical" evidence="13">
    <location>
        <begin position="594"/>
        <end position="612"/>
    </location>
</feature>
<organism evidence="15 16">
    <name type="scientific">Dietzia cinnamea</name>
    <dbReference type="NCBI Taxonomy" id="321318"/>
    <lineage>
        <taxon>Bacteria</taxon>
        <taxon>Bacillati</taxon>
        <taxon>Actinomycetota</taxon>
        <taxon>Actinomycetes</taxon>
        <taxon>Mycobacteriales</taxon>
        <taxon>Dietziaceae</taxon>
        <taxon>Dietzia</taxon>
    </lineage>
</organism>
<dbReference type="InterPro" id="IPR051014">
    <property type="entry name" value="Cation_Transport_ATPase_IB"/>
</dbReference>